<reference evidence="2" key="2">
    <citation type="journal article" date="2023" name="BMC Genomics">
        <title>Pest status, molecular evolution, and epigenetic factors derived from the genome assembly of Frankliniella fusca, a thysanopteran phytovirus vector.</title>
        <authorList>
            <person name="Catto M.A."/>
            <person name="Labadie P.E."/>
            <person name="Jacobson A.L."/>
            <person name="Kennedy G.G."/>
            <person name="Srinivasan R."/>
            <person name="Hunt B.G."/>
        </authorList>
    </citation>
    <scope>NUCLEOTIDE SEQUENCE</scope>
    <source>
        <strain evidence="2">PL_HMW_Pooled</strain>
    </source>
</reference>
<evidence type="ECO:0000313" key="3">
    <source>
        <dbReference type="Proteomes" id="UP001219518"/>
    </source>
</evidence>
<dbReference type="EMBL" id="JAHWGI010000349">
    <property type="protein sequence ID" value="KAK3914054.1"/>
    <property type="molecule type" value="Genomic_DNA"/>
</dbReference>
<accession>A0AAE1H3F3</accession>
<dbReference type="AlphaFoldDB" id="A0AAE1H3F3"/>
<comment type="caution">
    <text evidence="2">The sequence shown here is derived from an EMBL/GenBank/DDBJ whole genome shotgun (WGS) entry which is preliminary data.</text>
</comment>
<name>A0AAE1H3F3_9NEOP</name>
<gene>
    <name evidence="2" type="ORF">KUF71_023467</name>
</gene>
<keyword evidence="3" id="KW-1185">Reference proteome</keyword>
<proteinExistence type="predicted"/>
<dbReference type="Proteomes" id="UP001219518">
    <property type="component" value="Unassembled WGS sequence"/>
</dbReference>
<reference evidence="2" key="1">
    <citation type="submission" date="2021-07" db="EMBL/GenBank/DDBJ databases">
        <authorList>
            <person name="Catto M.A."/>
            <person name="Jacobson A."/>
            <person name="Kennedy G."/>
            <person name="Labadie P."/>
            <person name="Hunt B.G."/>
            <person name="Srinivasan R."/>
        </authorList>
    </citation>
    <scope>NUCLEOTIDE SEQUENCE</scope>
    <source>
        <strain evidence="2">PL_HMW_Pooled</strain>
        <tissue evidence="2">Head</tissue>
    </source>
</reference>
<evidence type="ECO:0000313" key="2">
    <source>
        <dbReference type="EMBL" id="KAK3914054.1"/>
    </source>
</evidence>
<protein>
    <submittedName>
        <fullName evidence="2">Hydrophobin</fullName>
    </submittedName>
</protein>
<sequence length="112" mass="12267">MRIVRARDRMSDEQRVIPDFPPTPTPTRTGDEEDAAPARSVLNECDKERATKPVCGITLLLRVSNACRRGVSLPDSEDGHRTSVLLALTAVPCVDPGSVILSDHREFSTPND</sequence>
<organism evidence="2 3">
    <name type="scientific">Frankliniella fusca</name>
    <dbReference type="NCBI Taxonomy" id="407009"/>
    <lineage>
        <taxon>Eukaryota</taxon>
        <taxon>Metazoa</taxon>
        <taxon>Ecdysozoa</taxon>
        <taxon>Arthropoda</taxon>
        <taxon>Hexapoda</taxon>
        <taxon>Insecta</taxon>
        <taxon>Pterygota</taxon>
        <taxon>Neoptera</taxon>
        <taxon>Paraneoptera</taxon>
        <taxon>Thysanoptera</taxon>
        <taxon>Terebrantia</taxon>
        <taxon>Thripoidea</taxon>
        <taxon>Thripidae</taxon>
        <taxon>Frankliniella</taxon>
    </lineage>
</organism>
<evidence type="ECO:0000256" key="1">
    <source>
        <dbReference type="SAM" id="MobiDB-lite"/>
    </source>
</evidence>
<feature type="region of interest" description="Disordered" evidence="1">
    <location>
        <begin position="1"/>
        <end position="38"/>
    </location>
</feature>
<feature type="compositionally biased region" description="Basic and acidic residues" evidence="1">
    <location>
        <begin position="1"/>
        <end position="16"/>
    </location>
</feature>